<evidence type="ECO:0000256" key="6">
    <source>
        <dbReference type="ARBA" id="ARBA00023065"/>
    </source>
</evidence>
<feature type="transmembrane region" description="Helical" evidence="8">
    <location>
        <begin position="43"/>
        <end position="70"/>
    </location>
</feature>
<feature type="domain" description="V-ATPase proteolipid subunit C-like" evidence="9">
    <location>
        <begin position="85"/>
        <end position="145"/>
    </location>
</feature>
<dbReference type="PANTHER" id="PTHR10263">
    <property type="entry name" value="V-TYPE PROTON ATPASE PROTEOLIPID SUBUNIT"/>
    <property type="match status" value="1"/>
</dbReference>
<keyword evidence="6 8" id="KW-0406">Ion transport</keyword>
<evidence type="ECO:0000259" key="9">
    <source>
        <dbReference type="Pfam" id="PF00137"/>
    </source>
</evidence>
<evidence type="ECO:0000256" key="2">
    <source>
        <dbReference type="ARBA" id="ARBA00007296"/>
    </source>
</evidence>
<reference evidence="10 11" key="1">
    <citation type="journal article" date="2008" name="Nature">
        <title>The Phaeodactylum genome reveals the evolutionary history of diatom genomes.</title>
        <authorList>
            <person name="Bowler C."/>
            <person name="Allen A.E."/>
            <person name="Badger J.H."/>
            <person name="Grimwood J."/>
            <person name="Jabbari K."/>
            <person name="Kuo A."/>
            <person name="Maheswari U."/>
            <person name="Martens C."/>
            <person name="Maumus F."/>
            <person name="Otillar R.P."/>
            <person name="Rayko E."/>
            <person name="Salamov A."/>
            <person name="Vandepoele K."/>
            <person name="Beszteri B."/>
            <person name="Gruber A."/>
            <person name="Heijde M."/>
            <person name="Katinka M."/>
            <person name="Mock T."/>
            <person name="Valentin K."/>
            <person name="Verret F."/>
            <person name="Berges J.A."/>
            <person name="Brownlee C."/>
            <person name="Cadoret J.P."/>
            <person name="Chiovitti A."/>
            <person name="Choi C.J."/>
            <person name="Coesel S."/>
            <person name="De Martino A."/>
            <person name="Detter J.C."/>
            <person name="Durkin C."/>
            <person name="Falciatore A."/>
            <person name="Fournet J."/>
            <person name="Haruta M."/>
            <person name="Huysman M.J."/>
            <person name="Jenkins B.D."/>
            <person name="Jiroutova K."/>
            <person name="Jorgensen R.E."/>
            <person name="Joubert Y."/>
            <person name="Kaplan A."/>
            <person name="Kroger N."/>
            <person name="Kroth P.G."/>
            <person name="La Roche J."/>
            <person name="Lindquist E."/>
            <person name="Lommer M."/>
            <person name="Martin-Jezequel V."/>
            <person name="Lopez P.J."/>
            <person name="Lucas S."/>
            <person name="Mangogna M."/>
            <person name="McGinnis K."/>
            <person name="Medlin L.K."/>
            <person name="Montsant A."/>
            <person name="Oudot-Le Secq M.P."/>
            <person name="Napoli C."/>
            <person name="Obornik M."/>
            <person name="Parker M.S."/>
            <person name="Petit J.L."/>
            <person name="Porcel B.M."/>
            <person name="Poulsen N."/>
            <person name="Robison M."/>
            <person name="Rychlewski L."/>
            <person name="Rynearson T.A."/>
            <person name="Schmutz J."/>
            <person name="Shapiro H."/>
            <person name="Siaut M."/>
            <person name="Stanley M."/>
            <person name="Sussman M.R."/>
            <person name="Taylor A.R."/>
            <person name="Vardi A."/>
            <person name="von Dassow P."/>
            <person name="Vyverman W."/>
            <person name="Willis A."/>
            <person name="Wyrwicz L.S."/>
            <person name="Rokhsar D.S."/>
            <person name="Weissenbach J."/>
            <person name="Armbrust E.V."/>
            <person name="Green B.R."/>
            <person name="Van de Peer Y."/>
            <person name="Grigoriev I.V."/>
        </authorList>
    </citation>
    <scope>NUCLEOTIDE SEQUENCE [LARGE SCALE GENOMIC DNA]</scope>
    <source>
        <strain evidence="10 11">CCAP 1055/1</strain>
    </source>
</reference>
<dbReference type="InterPro" id="IPR000245">
    <property type="entry name" value="ATPase_proteolipid_csu"/>
</dbReference>
<evidence type="ECO:0000256" key="5">
    <source>
        <dbReference type="ARBA" id="ARBA00022989"/>
    </source>
</evidence>
<dbReference type="Gene3D" id="1.20.120.610">
    <property type="entry name" value="lithium bound rotor ring of v- atpase"/>
    <property type="match status" value="1"/>
</dbReference>
<evidence type="ECO:0000256" key="3">
    <source>
        <dbReference type="ARBA" id="ARBA00022448"/>
    </source>
</evidence>
<dbReference type="Pfam" id="PF00137">
    <property type="entry name" value="ATP-synt_C"/>
    <property type="match status" value="1"/>
</dbReference>
<evidence type="ECO:0000313" key="11">
    <source>
        <dbReference type="Proteomes" id="UP000000759"/>
    </source>
</evidence>
<dbReference type="InterPro" id="IPR002379">
    <property type="entry name" value="ATPase_proteolipid_c-like_dom"/>
</dbReference>
<dbReference type="InterPro" id="IPR035921">
    <property type="entry name" value="F/V-ATP_Csub_sf"/>
</dbReference>
<dbReference type="PRINTS" id="PR00122">
    <property type="entry name" value="VACATPASE"/>
</dbReference>
<gene>
    <name evidence="10" type="ORF">PHATRDRAFT_23706</name>
</gene>
<dbReference type="GO" id="GO:0046961">
    <property type="term" value="F:proton-transporting ATPase activity, rotational mechanism"/>
    <property type="evidence" value="ECO:0007669"/>
    <property type="project" value="InterPro"/>
</dbReference>
<keyword evidence="4 8" id="KW-0812">Transmembrane</keyword>
<proteinExistence type="inferred from homology"/>
<dbReference type="Proteomes" id="UP000000759">
    <property type="component" value="Chromosome 26"/>
</dbReference>
<evidence type="ECO:0000256" key="4">
    <source>
        <dbReference type="ARBA" id="ARBA00022692"/>
    </source>
</evidence>
<dbReference type="GO" id="GO:0033179">
    <property type="term" value="C:proton-transporting V-type ATPase, V0 domain"/>
    <property type="evidence" value="ECO:0007669"/>
    <property type="project" value="InterPro"/>
</dbReference>
<evidence type="ECO:0000256" key="8">
    <source>
        <dbReference type="RuleBase" id="RU363060"/>
    </source>
</evidence>
<dbReference type="eggNOG" id="KOG0232">
    <property type="taxonomic scope" value="Eukaryota"/>
</dbReference>
<keyword evidence="7 8" id="KW-0472">Membrane</keyword>
<name>B7GCT0_PHATC</name>
<evidence type="ECO:0000256" key="1">
    <source>
        <dbReference type="ARBA" id="ARBA00004141"/>
    </source>
</evidence>
<keyword evidence="5 8" id="KW-1133">Transmembrane helix</keyword>
<evidence type="ECO:0000313" key="10">
    <source>
        <dbReference type="EMBL" id="EEC43673.1"/>
    </source>
</evidence>
<dbReference type="KEGG" id="pti:PHATRDRAFT_23706"/>
<dbReference type="GeneID" id="7198807"/>
<feature type="transmembrane region" description="Helical" evidence="8">
    <location>
        <begin position="82"/>
        <end position="102"/>
    </location>
</feature>
<comment type="subcellular location">
    <subcellularLocation>
        <location evidence="1">Membrane</location>
        <topology evidence="1">Multi-pass membrane protein</topology>
    </subcellularLocation>
</comment>
<protein>
    <recommendedName>
        <fullName evidence="9">V-ATPase proteolipid subunit C-like domain-containing protein</fullName>
    </recommendedName>
</protein>
<dbReference type="STRING" id="556484.B7GCT0"/>
<dbReference type="SUPFAM" id="SSF81333">
    <property type="entry name" value="F1F0 ATP synthase subunit C"/>
    <property type="match status" value="1"/>
</dbReference>
<dbReference type="AlphaFoldDB" id="B7GCT0"/>
<comment type="similarity">
    <text evidence="2 8">Belongs to the V-ATPase proteolipid subunit family.</text>
</comment>
<dbReference type="EMBL" id="CM000628">
    <property type="protein sequence ID" value="EEC43673.1"/>
    <property type="molecule type" value="Genomic_DNA"/>
</dbReference>
<reference evidence="11" key="2">
    <citation type="submission" date="2008-08" db="EMBL/GenBank/DDBJ databases">
        <authorList>
            <consortium name="Diatom Consortium"/>
            <person name="Grigoriev I."/>
            <person name="Grimwood J."/>
            <person name="Kuo A."/>
            <person name="Otillar R.P."/>
            <person name="Salamov A."/>
            <person name="Detter J.C."/>
            <person name="Lindquist E."/>
            <person name="Shapiro H."/>
            <person name="Lucas S."/>
            <person name="Glavina del Rio T."/>
            <person name="Pitluck S."/>
            <person name="Rokhsar D."/>
            <person name="Bowler C."/>
        </authorList>
    </citation>
    <scope>GENOME REANNOTATION</scope>
    <source>
        <strain evidence="11">CCAP 1055/1</strain>
    </source>
</reference>
<keyword evidence="3 8" id="KW-0813">Transport</keyword>
<organism evidence="10 11">
    <name type="scientific">Phaeodactylum tricornutum (strain CCAP 1055/1)</name>
    <dbReference type="NCBI Taxonomy" id="556484"/>
    <lineage>
        <taxon>Eukaryota</taxon>
        <taxon>Sar</taxon>
        <taxon>Stramenopiles</taxon>
        <taxon>Ochrophyta</taxon>
        <taxon>Bacillariophyta</taxon>
        <taxon>Bacillariophyceae</taxon>
        <taxon>Bacillariophycidae</taxon>
        <taxon>Naviculales</taxon>
        <taxon>Phaeodactylaceae</taxon>
        <taxon>Phaeodactylum</taxon>
    </lineage>
</organism>
<accession>B7GCT0</accession>
<dbReference type="PaxDb" id="2850-Phatr23706"/>
<dbReference type="RefSeq" id="XP_002184937.1">
    <property type="nucleotide sequence ID" value="XM_002184901.1"/>
</dbReference>
<dbReference type="InParanoid" id="B7GCT0"/>
<keyword evidence="11" id="KW-1185">Reference proteome</keyword>
<dbReference type="OrthoDB" id="46165at2759"/>
<evidence type="ECO:0000256" key="7">
    <source>
        <dbReference type="ARBA" id="ARBA00023136"/>
    </source>
</evidence>
<feature type="transmembrane region" description="Helical" evidence="8">
    <location>
        <begin position="122"/>
        <end position="145"/>
    </location>
</feature>
<sequence length="150" mass="15332">MTVNGELLTGLGIALAIFLSSVGACYGSVYAGVFALRHASRGILSFAPVGIAGVLAIYGTIISMLLCGKLGSDHTLSAAEGYRYLASGLSVGLACFSSGLGIGKFLQEHVNGASLYTTTSMLPLLVVLVFLEAIGLYGLVVALILQKDSA</sequence>